<feature type="compositionally biased region" description="Basic and acidic residues" evidence="1">
    <location>
        <begin position="7"/>
        <end position="20"/>
    </location>
</feature>
<dbReference type="RefSeq" id="WP_146953478.1">
    <property type="nucleotide sequence ID" value="NZ_BAABBJ010000001.1"/>
</dbReference>
<evidence type="ECO:0000256" key="1">
    <source>
        <dbReference type="SAM" id="MobiDB-lite"/>
    </source>
</evidence>
<feature type="domain" description="Thioredoxin-like fold" evidence="3">
    <location>
        <begin position="114"/>
        <end position="286"/>
    </location>
</feature>
<sequence>MPSNDPRQSKAERRDAARDKAAQLRKQQQAAAKRNRILAISGLGVAVIALGVVITMILRQGAANEVTYADIAYGNGGDSVVAPALTDVPAPAAGDDSGGIPVSSDGVGSVGDGDVVVQVYMDFMCPYCGQFDVANSADLDAFVESGDVTVVYHVLSFLDGNSQGTFYSTRAANASTIVADQAPEQYTAFIAALYANQPAENTEGLTDVEIGQLALDAGVPQSVVDTFTDTVDGTFTTQDDDTEQQGTWRTYAPWAAAVTGQALTDLGKISTPTILIDGEKFTGDFTSAGPLSDAITAAIG</sequence>
<evidence type="ECO:0000256" key="2">
    <source>
        <dbReference type="SAM" id="Phobius"/>
    </source>
</evidence>
<dbReference type="InterPro" id="IPR012336">
    <property type="entry name" value="Thioredoxin-like_fold"/>
</dbReference>
<comment type="caution">
    <text evidence="4">The sequence shown here is derived from an EMBL/GenBank/DDBJ whole genome shotgun (WGS) entry which is preliminary data.</text>
</comment>
<dbReference type="OrthoDB" id="117402at2"/>
<evidence type="ECO:0000259" key="3">
    <source>
        <dbReference type="Pfam" id="PF13462"/>
    </source>
</evidence>
<reference evidence="4 5" key="1">
    <citation type="submission" date="2019-07" db="EMBL/GenBank/DDBJ databases">
        <title>Whole genome shotgun sequence of Cellulomonas soli NBRC 109434.</title>
        <authorList>
            <person name="Hosoyama A."/>
            <person name="Uohara A."/>
            <person name="Ohji S."/>
            <person name="Ichikawa N."/>
        </authorList>
    </citation>
    <scope>NUCLEOTIDE SEQUENCE [LARGE SCALE GENOMIC DNA]</scope>
    <source>
        <strain evidence="4 5">NBRC 109434</strain>
    </source>
</reference>
<keyword evidence="2" id="KW-0472">Membrane</keyword>
<dbReference type="AlphaFoldDB" id="A0A512PEZ8"/>
<feature type="transmembrane region" description="Helical" evidence="2">
    <location>
        <begin position="37"/>
        <end position="58"/>
    </location>
</feature>
<dbReference type="Pfam" id="PF13462">
    <property type="entry name" value="Thioredoxin_4"/>
    <property type="match status" value="1"/>
</dbReference>
<evidence type="ECO:0000313" key="5">
    <source>
        <dbReference type="Proteomes" id="UP000321798"/>
    </source>
</evidence>
<gene>
    <name evidence="4" type="ORF">CSO01_24370</name>
</gene>
<dbReference type="InterPro" id="IPR036249">
    <property type="entry name" value="Thioredoxin-like_sf"/>
</dbReference>
<dbReference type="SUPFAM" id="SSF52833">
    <property type="entry name" value="Thioredoxin-like"/>
    <property type="match status" value="1"/>
</dbReference>
<organism evidence="4 5">
    <name type="scientific">Cellulomonas soli</name>
    <dbReference type="NCBI Taxonomy" id="931535"/>
    <lineage>
        <taxon>Bacteria</taxon>
        <taxon>Bacillati</taxon>
        <taxon>Actinomycetota</taxon>
        <taxon>Actinomycetes</taxon>
        <taxon>Micrococcales</taxon>
        <taxon>Cellulomonadaceae</taxon>
        <taxon>Cellulomonas</taxon>
    </lineage>
</organism>
<protein>
    <recommendedName>
        <fullName evidence="3">Thioredoxin-like fold domain-containing protein</fullName>
    </recommendedName>
</protein>
<keyword evidence="5" id="KW-1185">Reference proteome</keyword>
<evidence type="ECO:0000313" key="4">
    <source>
        <dbReference type="EMBL" id="GEP69722.1"/>
    </source>
</evidence>
<name>A0A512PEZ8_9CELL</name>
<dbReference type="CDD" id="cd02972">
    <property type="entry name" value="DsbA_family"/>
    <property type="match status" value="1"/>
</dbReference>
<proteinExistence type="predicted"/>
<dbReference type="Gene3D" id="3.40.30.10">
    <property type="entry name" value="Glutaredoxin"/>
    <property type="match status" value="1"/>
</dbReference>
<keyword evidence="2" id="KW-1133">Transmembrane helix</keyword>
<dbReference type="EMBL" id="BKAL01000008">
    <property type="protein sequence ID" value="GEP69722.1"/>
    <property type="molecule type" value="Genomic_DNA"/>
</dbReference>
<dbReference type="Proteomes" id="UP000321798">
    <property type="component" value="Unassembled WGS sequence"/>
</dbReference>
<feature type="region of interest" description="Disordered" evidence="1">
    <location>
        <begin position="1"/>
        <end position="20"/>
    </location>
</feature>
<keyword evidence="2" id="KW-0812">Transmembrane</keyword>
<accession>A0A512PEZ8</accession>